<dbReference type="Proteomes" id="UP001186974">
    <property type="component" value="Unassembled WGS sequence"/>
</dbReference>
<keyword evidence="2" id="KW-1185">Reference proteome</keyword>
<reference evidence="1" key="1">
    <citation type="submission" date="2024-09" db="EMBL/GenBank/DDBJ databases">
        <title>Black Yeasts Isolated from many extreme environments.</title>
        <authorList>
            <person name="Coleine C."/>
            <person name="Stajich J.E."/>
            <person name="Selbmann L."/>
        </authorList>
    </citation>
    <scope>NUCLEOTIDE SEQUENCE</scope>
    <source>
        <strain evidence="1">CCFEE 5737</strain>
    </source>
</reference>
<evidence type="ECO:0000313" key="2">
    <source>
        <dbReference type="Proteomes" id="UP001186974"/>
    </source>
</evidence>
<accession>A0ACC3CWT3</accession>
<evidence type="ECO:0000313" key="1">
    <source>
        <dbReference type="EMBL" id="KAK3048367.1"/>
    </source>
</evidence>
<proteinExistence type="predicted"/>
<feature type="non-terminal residue" evidence="1">
    <location>
        <position position="91"/>
    </location>
</feature>
<sequence length="91" mass="9725">MKGTYPRKPDSQPVGSFSVIWPSDSPFFSGGFSTTLSVSQYILSNASTSPSQRVFDEPNAIHDTYQLSPPHLSTSSSPAILVSAVASIFLT</sequence>
<name>A0ACC3CWT3_9PEZI</name>
<organism evidence="1 2">
    <name type="scientific">Coniosporium uncinatum</name>
    <dbReference type="NCBI Taxonomy" id="93489"/>
    <lineage>
        <taxon>Eukaryota</taxon>
        <taxon>Fungi</taxon>
        <taxon>Dikarya</taxon>
        <taxon>Ascomycota</taxon>
        <taxon>Pezizomycotina</taxon>
        <taxon>Dothideomycetes</taxon>
        <taxon>Dothideomycetes incertae sedis</taxon>
        <taxon>Coniosporium</taxon>
    </lineage>
</organism>
<protein>
    <submittedName>
        <fullName evidence="1">Uncharacterized protein</fullName>
    </submittedName>
</protein>
<dbReference type="EMBL" id="JAWDJW010010285">
    <property type="protein sequence ID" value="KAK3048367.1"/>
    <property type="molecule type" value="Genomic_DNA"/>
</dbReference>
<comment type="caution">
    <text evidence="1">The sequence shown here is derived from an EMBL/GenBank/DDBJ whole genome shotgun (WGS) entry which is preliminary data.</text>
</comment>
<gene>
    <name evidence="1" type="ORF">LTS18_012967</name>
</gene>